<dbReference type="AlphaFoldDB" id="A0A844HRV1"/>
<evidence type="ECO:0000313" key="2">
    <source>
        <dbReference type="EMBL" id="MTH60925.1"/>
    </source>
</evidence>
<gene>
    <name evidence="2" type="ORF">GL300_17065</name>
</gene>
<dbReference type="Pfam" id="PF19834">
    <property type="entry name" value="DUF6314"/>
    <property type="match status" value="1"/>
</dbReference>
<dbReference type="EMBL" id="WMIG01000011">
    <property type="protein sequence ID" value="MTH60925.1"/>
    <property type="molecule type" value="Genomic_DNA"/>
</dbReference>
<comment type="caution">
    <text evidence="2">The sequence shown here is derived from an EMBL/GenBank/DDBJ whole genome shotgun (WGS) entry which is preliminary data.</text>
</comment>
<protein>
    <recommendedName>
        <fullName evidence="1">DUF6314 domain-containing protein</fullName>
    </recommendedName>
</protein>
<name>A0A844HRV1_9RHOB</name>
<evidence type="ECO:0000259" key="1">
    <source>
        <dbReference type="Pfam" id="PF19834"/>
    </source>
</evidence>
<proteinExistence type="predicted"/>
<organism evidence="2 3">
    <name type="scientific">Paracoccus litorisediminis</name>
    <dbReference type="NCBI Taxonomy" id="2006130"/>
    <lineage>
        <taxon>Bacteria</taxon>
        <taxon>Pseudomonadati</taxon>
        <taxon>Pseudomonadota</taxon>
        <taxon>Alphaproteobacteria</taxon>
        <taxon>Rhodobacterales</taxon>
        <taxon>Paracoccaceae</taxon>
        <taxon>Paracoccus</taxon>
    </lineage>
</organism>
<dbReference type="Proteomes" id="UP000449846">
    <property type="component" value="Unassembled WGS sequence"/>
</dbReference>
<reference evidence="2 3" key="1">
    <citation type="submission" date="2019-11" db="EMBL/GenBank/DDBJ databases">
        <authorList>
            <person name="Dong K."/>
        </authorList>
    </citation>
    <scope>NUCLEOTIDE SEQUENCE [LARGE SCALE GENOMIC DNA]</scope>
    <source>
        <strain evidence="2 3">NBRC 112902</strain>
    </source>
</reference>
<dbReference type="OrthoDB" id="7351979at2"/>
<dbReference type="InterPro" id="IPR045632">
    <property type="entry name" value="DUF6314"/>
</dbReference>
<sequence length="132" mass="15500">MKGFDLSEFLGEWQVRRRISDAQTGLVTRFQGTAQISDNAFHETGMIQFQNQRLSSQRQYLLEWGDGVVEVRRPDGSPFITLEAQGIQRVVHHCGDDLYRGLFMFASNRRWAEIWTVQGPRKNYRSVSQYWR</sequence>
<dbReference type="RefSeq" id="WP_155040864.1">
    <property type="nucleotide sequence ID" value="NZ_JBHGCD010000012.1"/>
</dbReference>
<keyword evidence="3" id="KW-1185">Reference proteome</keyword>
<accession>A0A844HRV1</accession>
<feature type="domain" description="DUF6314" evidence="1">
    <location>
        <begin position="9"/>
        <end position="132"/>
    </location>
</feature>
<evidence type="ECO:0000313" key="3">
    <source>
        <dbReference type="Proteomes" id="UP000449846"/>
    </source>
</evidence>